<dbReference type="EMBL" id="CP014672">
    <property type="protein sequence ID" value="ANW98308.1"/>
    <property type="molecule type" value="Genomic_DNA"/>
</dbReference>
<dbReference type="Gene3D" id="3.40.50.1000">
    <property type="entry name" value="HAD superfamily/HAD-like"/>
    <property type="match status" value="1"/>
</dbReference>
<accession>A0A1B1YC23</accession>
<dbReference type="InterPro" id="IPR051540">
    <property type="entry name" value="S-2-haloacid_dehalogenase"/>
</dbReference>
<dbReference type="Pfam" id="PF13419">
    <property type="entry name" value="HAD_2"/>
    <property type="match status" value="1"/>
</dbReference>
<evidence type="ECO:0000313" key="2">
    <source>
        <dbReference type="EMBL" id="ANW98308.1"/>
    </source>
</evidence>
<keyword evidence="1 2" id="KW-0378">Hydrolase</keyword>
<dbReference type="InterPro" id="IPR036412">
    <property type="entry name" value="HAD-like_sf"/>
</dbReference>
<dbReference type="PANTHER" id="PTHR43316">
    <property type="entry name" value="HYDROLASE, HALOACID DELAHOGENASE-RELATED"/>
    <property type="match status" value="1"/>
</dbReference>
<dbReference type="Proteomes" id="UP000092971">
    <property type="component" value="Chromosome"/>
</dbReference>
<dbReference type="SUPFAM" id="SSF56784">
    <property type="entry name" value="HAD-like"/>
    <property type="match status" value="1"/>
</dbReference>
<organism evidence="2 3">
    <name type="scientific">Thermoclostridium stercorarium subsp. thermolacticum DSM 2910</name>
    <dbReference type="NCBI Taxonomy" id="1121336"/>
    <lineage>
        <taxon>Bacteria</taxon>
        <taxon>Bacillati</taxon>
        <taxon>Bacillota</taxon>
        <taxon>Clostridia</taxon>
        <taxon>Eubacteriales</taxon>
        <taxon>Oscillospiraceae</taxon>
        <taxon>Thermoclostridium</taxon>
    </lineage>
</organism>
<dbReference type="AlphaFoldDB" id="A0A1B1YC23"/>
<dbReference type="GO" id="GO:0016787">
    <property type="term" value="F:hydrolase activity"/>
    <property type="evidence" value="ECO:0007669"/>
    <property type="project" value="UniProtKB-KW"/>
</dbReference>
<protein>
    <submittedName>
        <fullName evidence="2">Hydrolase</fullName>
    </submittedName>
</protein>
<evidence type="ECO:0000313" key="3">
    <source>
        <dbReference type="Proteomes" id="UP000092971"/>
    </source>
</evidence>
<dbReference type="OrthoDB" id="9810449at2"/>
<sequence>MMNREQSKKLVIFIDSGDTIIDESTEIRDENGIVIHAEPIEGAAETLKALYEAGYTIALVADGEYQSFENVYTQNGLKHCFKTWTVSEIVGKQKPAAVMFEDAMKKNSLTEEDKKRIVMIGNNLKKDIVGANRFGITSILMAWSPRYNMQPSSPEETPDYIVHKPSELLPLIEELNSRLDE</sequence>
<reference evidence="2 3" key="1">
    <citation type="submission" date="2016-02" db="EMBL/GenBank/DDBJ databases">
        <title>Comparison of Clostridium stercorarium subspecies using comparative genomics and transcriptomics.</title>
        <authorList>
            <person name="Schellenberg J."/>
            <person name="Thallinger G."/>
            <person name="Levin D.B."/>
            <person name="Zhang X."/>
            <person name="Alvare G."/>
            <person name="Fristensky B."/>
            <person name="Sparling R."/>
        </authorList>
    </citation>
    <scope>NUCLEOTIDE SEQUENCE [LARGE SCALE GENOMIC DNA]</scope>
    <source>
        <strain evidence="2 3">DSM 2910</strain>
    </source>
</reference>
<evidence type="ECO:0000256" key="1">
    <source>
        <dbReference type="ARBA" id="ARBA00022801"/>
    </source>
</evidence>
<gene>
    <name evidence="2" type="ORF">CSTERTH_04275</name>
</gene>
<dbReference type="RefSeq" id="WP_015358589.1">
    <property type="nucleotide sequence ID" value="NZ_CP014672.1"/>
</dbReference>
<proteinExistence type="predicted"/>
<name>A0A1B1YC23_THEST</name>
<dbReference type="InterPro" id="IPR023214">
    <property type="entry name" value="HAD_sf"/>
</dbReference>
<dbReference type="InterPro" id="IPR041492">
    <property type="entry name" value="HAD_2"/>
</dbReference>